<feature type="compositionally biased region" description="Basic and acidic residues" evidence="5">
    <location>
        <begin position="2010"/>
        <end position="2028"/>
    </location>
</feature>
<evidence type="ECO:0000256" key="5">
    <source>
        <dbReference type="SAM" id="MobiDB-lite"/>
    </source>
</evidence>
<comment type="similarity">
    <text evidence="1">Belongs to the protein kinase superfamily. CAMK Ser/Thr protein kinase family.</text>
</comment>
<dbReference type="InterPro" id="IPR007110">
    <property type="entry name" value="Ig-like_dom"/>
</dbReference>
<dbReference type="SMART" id="SM00060">
    <property type="entry name" value="FN3"/>
    <property type="match status" value="5"/>
</dbReference>
<dbReference type="InterPro" id="IPR003598">
    <property type="entry name" value="Ig_sub2"/>
</dbReference>
<dbReference type="Gene3D" id="1.10.510.10">
    <property type="entry name" value="Transferase(Phosphotransferase) domain 1"/>
    <property type="match status" value="2"/>
</dbReference>
<evidence type="ECO:0000313" key="9">
    <source>
        <dbReference type="EMBL" id="KAJ8316703.1"/>
    </source>
</evidence>
<organism evidence="9 10">
    <name type="scientific">Tegillarca granosa</name>
    <name type="common">Malaysian cockle</name>
    <name type="synonym">Anadara granosa</name>
    <dbReference type="NCBI Taxonomy" id="220873"/>
    <lineage>
        <taxon>Eukaryota</taxon>
        <taxon>Metazoa</taxon>
        <taxon>Spiralia</taxon>
        <taxon>Lophotrochozoa</taxon>
        <taxon>Mollusca</taxon>
        <taxon>Bivalvia</taxon>
        <taxon>Autobranchia</taxon>
        <taxon>Pteriomorphia</taxon>
        <taxon>Arcoida</taxon>
        <taxon>Arcoidea</taxon>
        <taxon>Arcidae</taxon>
        <taxon>Tegillarca</taxon>
    </lineage>
</organism>
<evidence type="ECO:0000256" key="1">
    <source>
        <dbReference type="ARBA" id="ARBA00006692"/>
    </source>
</evidence>
<feature type="region of interest" description="Disordered" evidence="5">
    <location>
        <begin position="681"/>
        <end position="702"/>
    </location>
</feature>
<dbReference type="InterPro" id="IPR013783">
    <property type="entry name" value="Ig-like_fold"/>
</dbReference>
<feature type="region of interest" description="Disordered" evidence="5">
    <location>
        <begin position="1913"/>
        <end position="2090"/>
    </location>
</feature>
<evidence type="ECO:0000313" key="10">
    <source>
        <dbReference type="Proteomes" id="UP001217089"/>
    </source>
</evidence>
<dbReference type="CDD" id="cd00063">
    <property type="entry name" value="FN3"/>
    <property type="match status" value="5"/>
</dbReference>
<dbReference type="EMBL" id="JARBDR010000264">
    <property type="protein sequence ID" value="KAJ8316703.1"/>
    <property type="molecule type" value="Genomic_DNA"/>
</dbReference>
<dbReference type="PROSITE" id="PS00107">
    <property type="entry name" value="PROTEIN_KINASE_ATP"/>
    <property type="match status" value="1"/>
</dbReference>
<dbReference type="PANTHER" id="PTHR47633">
    <property type="entry name" value="IMMUNOGLOBULIN"/>
    <property type="match status" value="1"/>
</dbReference>
<feature type="compositionally biased region" description="Basic and acidic residues" evidence="5">
    <location>
        <begin position="2072"/>
        <end position="2090"/>
    </location>
</feature>
<dbReference type="Pfam" id="PF07679">
    <property type="entry name" value="I-set"/>
    <property type="match status" value="3"/>
</dbReference>
<feature type="domain" description="Ig-like" evidence="7">
    <location>
        <begin position="1371"/>
        <end position="1455"/>
    </location>
</feature>
<dbReference type="Proteomes" id="UP001217089">
    <property type="component" value="Unassembled WGS sequence"/>
</dbReference>
<feature type="domain" description="Protein kinase" evidence="6">
    <location>
        <begin position="937"/>
        <end position="1191"/>
    </location>
</feature>
<protein>
    <submittedName>
        <fullName evidence="9">Uncharacterized protein</fullName>
    </submittedName>
</protein>
<dbReference type="InterPro" id="IPR036116">
    <property type="entry name" value="FN3_sf"/>
</dbReference>
<dbReference type="SUPFAM" id="SSF49265">
    <property type="entry name" value="Fibronectin type III"/>
    <property type="match status" value="3"/>
</dbReference>
<evidence type="ECO:0000259" key="6">
    <source>
        <dbReference type="PROSITE" id="PS50011"/>
    </source>
</evidence>
<dbReference type="InterPro" id="IPR017441">
    <property type="entry name" value="Protein_kinase_ATP_BS"/>
</dbReference>
<dbReference type="InterPro" id="IPR036179">
    <property type="entry name" value="Ig-like_dom_sf"/>
</dbReference>
<keyword evidence="3" id="KW-0393">Immunoglobulin domain</keyword>
<dbReference type="PROSITE" id="PS50853">
    <property type="entry name" value="FN3"/>
    <property type="match status" value="5"/>
</dbReference>
<dbReference type="InterPro" id="IPR003599">
    <property type="entry name" value="Ig_sub"/>
</dbReference>
<dbReference type="CDD" id="cd00096">
    <property type="entry name" value="Ig"/>
    <property type="match status" value="1"/>
</dbReference>
<dbReference type="InterPro" id="IPR013098">
    <property type="entry name" value="Ig_I-set"/>
</dbReference>
<dbReference type="SMART" id="SM00409">
    <property type="entry name" value="IG"/>
    <property type="match status" value="3"/>
</dbReference>
<dbReference type="PROSITE" id="PS50835">
    <property type="entry name" value="IG_LIKE"/>
    <property type="match status" value="3"/>
</dbReference>
<keyword evidence="10" id="KW-1185">Reference proteome</keyword>
<evidence type="ECO:0000256" key="2">
    <source>
        <dbReference type="ARBA" id="ARBA00022737"/>
    </source>
</evidence>
<dbReference type="PROSITE" id="PS50011">
    <property type="entry name" value="PROTEIN_KINASE_DOM"/>
    <property type="match status" value="2"/>
</dbReference>
<keyword evidence="4" id="KW-0547">Nucleotide-binding</keyword>
<keyword evidence="2" id="KW-0677">Repeat</keyword>
<dbReference type="InterPro" id="IPR000719">
    <property type="entry name" value="Prot_kinase_dom"/>
</dbReference>
<feature type="binding site" evidence="4">
    <location>
        <position position="966"/>
    </location>
    <ligand>
        <name>ATP</name>
        <dbReference type="ChEBI" id="CHEBI:30616"/>
    </ligand>
</feature>
<reference evidence="9 10" key="1">
    <citation type="submission" date="2022-12" db="EMBL/GenBank/DDBJ databases">
        <title>Chromosome-level genome of Tegillarca granosa.</title>
        <authorList>
            <person name="Kim J."/>
        </authorList>
    </citation>
    <scope>NUCLEOTIDE SEQUENCE [LARGE SCALE GENOMIC DNA]</scope>
    <source>
        <strain evidence="9">Teg-2019</strain>
        <tissue evidence="9">Adductor muscle</tissue>
    </source>
</reference>
<evidence type="ECO:0000259" key="7">
    <source>
        <dbReference type="PROSITE" id="PS50835"/>
    </source>
</evidence>
<feature type="compositionally biased region" description="Basic and acidic residues" evidence="5">
    <location>
        <begin position="1915"/>
        <end position="1938"/>
    </location>
</feature>
<dbReference type="PANTHER" id="PTHR47633:SF4">
    <property type="entry name" value="MYOPALLADIN ISOFORM X1"/>
    <property type="match status" value="1"/>
</dbReference>
<dbReference type="SMART" id="SM00408">
    <property type="entry name" value="IGc2"/>
    <property type="match status" value="3"/>
</dbReference>
<accession>A0ABQ9FHB3</accession>
<feature type="domain" description="Fibronectin type-III" evidence="8">
    <location>
        <begin position="577"/>
        <end position="677"/>
    </location>
</feature>
<keyword evidence="4" id="KW-0067">ATP-binding</keyword>
<feature type="compositionally biased region" description="Acidic residues" evidence="5">
    <location>
        <begin position="2029"/>
        <end position="2071"/>
    </location>
</feature>
<dbReference type="SMART" id="SM00220">
    <property type="entry name" value="S_TKc"/>
    <property type="match status" value="2"/>
</dbReference>
<dbReference type="SUPFAM" id="SSF56112">
    <property type="entry name" value="Protein kinase-like (PK-like)"/>
    <property type="match status" value="2"/>
</dbReference>
<feature type="domain" description="Ig-like" evidence="7">
    <location>
        <begin position="825"/>
        <end position="915"/>
    </location>
</feature>
<comment type="caution">
    <text evidence="9">The sequence shown here is derived from an EMBL/GenBank/DDBJ whole genome shotgun (WGS) entry which is preliminary data.</text>
</comment>
<dbReference type="Gene3D" id="2.60.40.10">
    <property type="entry name" value="Immunoglobulins"/>
    <property type="match status" value="8"/>
</dbReference>
<evidence type="ECO:0000256" key="3">
    <source>
        <dbReference type="ARBA" id="ARBA00023319"/>
    </source>
</evidence>
<dbReference type="Gene3D" id="3.30.200.20">
    <property type="entry name" value="Phosphorylase Kinase, domain 1"/>
    <property type="match status" value="2"/>
</dbReference>
<dbReference type="SUPFAM" id="SSF48726">
    <property type="entry name" value="Immunoglobulin"/>
    <property type="match status" value="3"/>
</dbReference>
<feature type="compositionally biased region" description="Basic and acidic residues" evidence="5">
    <location>
        <begin position="1962"/>
        <end position="1992"/>
    </location>
</feature>
<feature type="domain" description="Fibronectin type-III" evidence="8">
    <location>
        <begin position="448"/>
        <end position="548"/>
    </location>
</feature>
<feature type="domain" description="Fibronectin type-III" evidence="8">
    <location>
        <begin position="171"/>
        <end position="271"/>
    </location>
</feature>
<dbReference type="InterPro" id="IPR003961">
    <property type="entry name" value="FN3_dom"/>
</dbReference>
<feature type="domain" description="Ig-like" evidence="7">
    <location>
        <begin position="724"/>
        <end position="821"/>
    </location>
</feature>
<proteinExistence type="inferred from homology"/>
<feature type="domain" description="Fibronectin type-III" evidence="8">
    <location>
        <begin position="1467"/>
        <end position="1560"/>
    </location>
</feature>
<feature type="domain" description="Protein kinase" evidence="6">
    <location>
        <begin position="1614"/>
        <end position="1866"/>
    </location>
</feature>
<dbReference type="InterPro" id="IPR011009">
    <property type="entry name" value="Kinase-like_dom_sf"/>
</dbReference>
<feature type="domain" description="Fibronectin type-III" evidence="8">
    <location>
        <begin position="5"/>
        <end position="102"/>
    </location>
</feature>
<evidence type="ECO:0000256" key="4">
    <source>
        <dbReference type="PROSITE-ProRule" id="PRU10141"/>
    </source>
</evidence>
<name>A0ABQ9FHB3_TEGGR</name>
<dbReference type="Pfam" id="PF00041">
    <property type="entry name" value="fn3"/>
    <property type="match status" value="3"/>
</dbReference>
<evidence type="ECO:0000259" key="8">
    <source>
        <dbReference type="PROSITE" id="PS50853"/>
    </source>
</evidence>
<feature type="non-terminal residue" evidence="9">
    <location>
        <position position="1"/>
    </location>
</feature>
<dbReference type="Pfam" id="PF00069">
    <property type="entry name" value="Pkinase"/>
    <property type="match status" value="2"/>
</dbReference>
<gene>
    <name evidence="9" type="ORF">KUTeg_005747</name>
</gene>
<sequence>KPGVPIARPEIWEDEPYKARLRWQKVYIPPFDQFDDLTYRIEIQHPPNRDWRPLVSGIKMTEHEVTDLSPKKDYLFRIRAESPNGDISDPTPPIAYYRSQFDRAVANEEENKSDNELEVDVIRFDFFIALVMPMARESFKIPEYKHIEVDFTGPNRSYIDHLTTYIPPRLPVEKPELFQLSPEKVTLSWKPARVSDRIKGTSKVTYSVEVRTPPSFEWRELASDLTSCVTDLNSLHPELDYIFRVRAYNEYGASEPTLPVSLYRPIELEDDNEFFSDEDLEPIMIGLGEYETTIDEDLMNVTLSKFIFFPGENLLSEAFLWENILYQFATLLFMFDVKYSYYHTLRLSHDSDKVALSEFNFSKLDKLGLIVPHRDLQINYKSLVLKISRIFVLPIFIFHYKYPNDYQHFNLWSFYTHIDQWFNRIIVKEYLFIRNILIQLCFKFYTAPPKLPMDTPKIIDQGETAYLSWLAARIPVYAKKTPITYSVEIKEPNVPGWSHFASGITATEFFIEGLKSNADYQFRVKAETQFGCSEPTLPVSLNRSTKKESKRPSMEMKNEDFQVPLSTLSNTIPTGAPPRIPSSRPLITNNFGTSLNLSWMPGRVPTYVKDFKMKYVLEVREPPSEKWRIMADNLMDNTYDVKNLLPDQDYMFRVRAKNEYGSSEPTLPVAVIRQRDDYVPPVLSRQNSRDSGSPWVRSRASSIESLPKQKNYDFLDDTDDDIYPKKASAPEFKSPEDADIQYGVVGKSAKLCLKIRGSPLPNITWQFNGQPLDLGDKIRGFISPNGTVTLEFKKMKTQDAGEYKCVAENEHGIAVRIVQLEEADPPMFLDPLKDLVIDSRGRGRLECRIDGIPYPTVKWMKDSVTLGESTRLKFHHEDPDYWSLTIDSAIMMDSGHYTCVAENNAGQAVSSCRISIAEREPNYRDLYFREANLEDFYYVLEELGRGRHGIVRRVVDKVSGKQFAAKMVHVCEAPQKHFFRHELETMRLLNHKNVPTIVDAFQTDRRLAVVMELVPGGELLDRIVANDNWTESEAAFFVKQLLTVVRHLQKSGVAHLDLKPSNIHLAGKDSDEIKLLDFGLSRILYKDFDVKLNFGTPGFTSPEQINNDPLTSAADMWNVGAVTYFLLSGQCPFIGSSDKEILAKIQSCDWQFDDKAFDGISKQAKDFISKLLIYEPSERISVEECLQHPWIKSFTSRGQGVKINLNKMKTFHTEDKKKRRANAVVTNARVISLSSILKPDNPVLGLEPQKNDSGEIVFPDSSSYGEYLDEESWYDWQNRYHQGPETRLDPLVESELSVPMRSYLHGDEGEDLMDDLLSDPDAEVETVSKVHPQVQKECEWRELDADMKYKLPPSDYLDKLTGDSEKKVENPVFLVKLVDVAYNSGENVTLSCQVLSDTTPIVTWFRNEELITDGNRIKTAYTEDNVATLTLVSAKPYDAGVYKCIARNKSGRAFTAARVLHGDVPGQSSRPAVTAVSSSEALLVWEPPATDGNSPVTGYRVDYRKSGEDRWNIYGTVIDECTVVSSLEPNTSYRFRVTCVNNIGLGSYSVASTEIKTKPQGTPNLVLDKNVQSVIERQKLIEELPTMPSDRISPAVPIVSKSVTLQEGPCEKTYNILNSLSIGRFSELRLCRNNSTDELYSVKIVPFTPDNKSDKLREYEILQTLNQERIAQLQNSYVDNNKLYLILENLSGVNILQHFSYKTKYSEEMVTIVIRQILGALQYLQYEGIVHLNLQPSSVIMVNRNSLQLKITNFELAQKLEGYGRVMPRAGYPDFIAPEVVAREKTSYPADVWTVGTLAFLLLSGESPFGGNTEEETFSNVAYCRYDAHSIYENVTKEALKFLFKVLKRIPRNRLTPDDCLDDKWLQLSEIKVKSQREAIFTTPKLRVYADIYQERCMTGVYTITPTETKPATILEDKPATQDLIKPKAESEKDKEIKAPSVGKLSVKPPEAKTPDVAPKTSEPKMKSKKEPVVAEKPKTKDLKEETKETSIEKQTNVEQQDAVVPKSTETTEKKPEVPKEESVAKEVDDVENMEDDLEFEDAIQETKEEMDDVDNIEDEQFDDAVQDIEEKDSNKEKEPEENKGDKIDKIATDLVSKAMDEALNLNSC</sequence>